<evidence type="ECO:0000313" key="3">
    <source>
        <dbReference type="Proteomes" id="UP000324832"/>
    </source>
</evidence>
<sequence>KDVFVDTGNTVVPANIQTAQLEPGTYQISPNHGIAIIKLKSKMKLDGKIRKAVELIESGADIPAGTNITVSGWGRTVVSIFQ</sequence>
<name>A0A5E4QIY7_9NEOP</name>
<dbReference type="Pfam" id="PF00089">
    <property type="entry name" value="Trypsin"/>
    <property type="match status" value="1"/>
</dbReference>
<dbReference type="EMBL" id="FZQP02003265">
    <property type="protein sequence ID" value="VVC97661.1"/>
    <property type="molecule type" value="Genomic_DNA"/>
</dbReference>
<dbReference type="Gene3D" id="2.40.10.10">
    <property type="entry name" value="Trypsin-like serine proteases"/>
    <property type="match status" value="1"/>
</dbReference>
<dbReference type="InterPro" id="IPR009003">
    <property type="entry name" value="Peptidase_S1_PA"/>
</dbReference>
<dbReference type="Proteomes" id="UP000324832">
    <property type="component" value="Unassembled WGS sequence"/>
</dbReference>
<keyword evidence="3" id="KW-1185">Reference proteome</keyword>
<feature type="domain" description="Peptidase S1" evidence="1">
    <location>
        <begin position="26"/>
        <end position="76"/>
    </location>
</feature>
<proteinExistence type="predicted"/>
<dbReference type="InterPro" id="IPR043504">
    <property type="entry name" value="Peptidase_S1_PA_chymotrypsin"/>
</dbReference>
<dbReference type="GO" id="GO:0006508">
    <property type="term" value="P:proteolysis"/>
    <property type="evidence" value="ECO:0007669"/>
    <property type="project" value="InterPro"/>
</dbReference>
<evidence type="ECO:0000313" key="2">
    <source>
        <dbReference type="EMBL" id="VVC97661.1"/>
    </source>
</evidence>
<organism evidence="2 3">
    <name type="scientific">Leptidea sinapis</name>
    <dbReference type="NCBI Taxonomy" id="189913"/>
    <lineage>
        <taxon>Eukaryota</taxon>
        <taxon>Metazoa</taxon>
        <taxon>Ecdysozoa</taxon>
        <taxon>Arthropoda</taxon>
        <taxon>Hexapoda</taxon>
        <taxon>Insecta</taxon>
        <taxon>Pterygota</taxon>
        <taxon>Neoptera</taxon>
        <taxon>Endopterygota</taxon>
        <taxon>Lepidoptera</taxon>
        <taxon>Glossata</taxon>
        <taxon>Ditrysia</taxon>
        <taxon>Papilionoidea</taxon>
        <taxon>Pieridae</taxon>
        <taxon>Dismorphiinae</taxon>
        <taxon>Leptidea</taxon>
    </lineage>
</organism>
<dbReference type="GO" id="GO:0004252">
    <property type="term" value="F:serine-type endopeptidase activity"/>
    <property type="evidence" value="ECO:0007669"/>
    <property type="project" value="InterPro"/>
</dbReference>
<accession>A0A5E4QIY7</accession>
<dbReference type="SUPFAM" id="SSF50494">
    <property type="entry name" value="Trypsin-like serine proteases"/>
    <property type="match status" value="1"/>
</dbReference>
<protein>
    <recommendedName>
        <fullName evidence="1">Peptidase S1 domain-containing protein</fullName>
    </recommendedName>
</protein>
<evidence type="ECO:0000259" key="1">
    <source>
        <dbReference type="Pfam" id="PF00089"/>
    </source>
</evidence>
<dbReference type="InterPro" id="IPR001254">
    <property type="entry name" value="Trypsin_dom"/>
</dbReference>
<feature type="non-terminal residue" evidence="2">
    <location>
        <position position="1"/>
    </location>
</feature>
<dbReference type="AlphaFoldDB" id="A0A5E4QIY7"/>
<reference evidence="2 3" key="1">
    <citation type="submission" date="2017-07" db="EMBL/GenBank/DDBJ databases">
        <authorList>
            <person name="Talla V."/>
            <person name="Backstrom N."/>
        </authorList>
    </citation>
    <scope>NUCLEOTIDE SEQUENCE [LARGE SCALE GENOMIC DNA]</scope>
</reference>
<gene>
    <name evidence="2" type="ORF">LSINAPIS_LOCUS8890</name>
</gene>